<sequence length="291" mass="32257">MINRNRNPERMEADSTWTHQTIRVGAVSYLNSRPLVESLDTYQPEIELSLDVPSRLADQLAGGKLDVALIPSVESFVDSNYRIVSDACIATHGPVLSVKLYFRVPPGKVKTLALDEGSRTSAALAQIMLAERFGVHPDRIPLPLEQSTSDTSADAVLLIGDRAMHTPAESFHSVWDLGEEWVTWTGLPFVFAMWTTRSGLDLHGVEAVLQQARDLGLERINKIAIDGANALGLSQDVSLHYLTKNLYFKLGEAEREGLKLFRRLAAENNLIPQMNTLRSRRHSSTDSLARA</sequence>
<dbReference type="Gene3D" id="3.40.190.10">
    <property type="entry name" value="Periplasmic binding protein-like II"/>
    <property type="match status" value="2"/>
</dbReference>
<proteinExistence type="inferred from homology"/>
<dbReference type="AlphaFoldDB" id="A0A5C5WHF0"/>
<evidence type="ECO:0000313" key="6">
    <source>
        <dbReference type="Proteomes" id="UP000317243"/>
    </source>
</evidence>
<dbReference type="EC" id="4.2.1.151" evidence="4"/>
<gene>
    <name evidence="4 5" type="primary">mqnA</name>
    <name evidence="5" type="ORF">KOR42_37950</name>
</gene>
<dbReference type="GO" id="GO:0016836">
    <property type="term" value="F:hydro-lyase activity"/>
    <property type="evidence" value="ECO:0007669"/>
    <property type="project" value="UniProtKB-UniRule"/>
</dbReference>
<organism evidence="5 6">
    <name type="scientific">Thalassoglobus neptunius</name>
    <dbReference type="NCBI Taxonomy" id="1938619"/>
    <lineage>
        <taxon>Bacteria</taxon>
        <taxon>Pseudomonadati</taxon>
        <taxon>Planctomycetota</taxon>
        <taxon>Planctomycetia</taxon>
        <taxon>Planctomycetales</taxon>
        <taxon>Planctomycetaceae</taxon>
        <taxon>Thalassoglobus</taxon>
    </lineage>
</organism>
<comment type="similarity">
    <text evidence="4">Belongs to the MqnA/MqnD family. MqnA subfamily.</text>
</comment>
<protein>
    <recommendedName>
        <fullName evidence="4">Chorismate dehydratase</fullName>
        <ecNumber evidence="4">4.2.1.151</ecNumber>
    </recommendedName>
    <alternativeName>
        <fullName evidence="4">Menaquinone biosynthetic enzyme MqnA</fullName>
    </alternativeName>
</protein>
<dbReference type="HAMAP" id="MF_00995">
    <property type="entry name" value="MqnA"/>
    <property type="match status" value="1"/>
</dbReference>
<dbReference type="EMBL" id="SIHI01000016">
    <property type="protein sequence ID" value="TWT49977.1"/>
    <property type="molecule type" value="Genomic_DNA"/>
</dbReference>
<evidence type="ECO:0000313" key="5">
    <source>
        <dbReference type="EMBL" id="TWT49977.1"/>
    </source>
</evidence>
<evidence type="ECO:0000256" key="4">
    <source>
        <dbReference type="HAMAP-Rule" id="MF_00995"/>
    </source>
</evidence>
<dbReference type="InterPro" id="IPR003773">
    <property type="entry name" value="Menaquinone_biosynth"/>
</dbReference>
<accession>A0A5C5WHF0</accession>
<comment type="function">
    <text evidence="4">Catalyzes the dehydration of chorismate into 3-[(1-carboxyvinyl)oxy]benzoate, a step in the biosynthesis of menaquinone (MK, vitamin K2).</text>
</comment>
<keyword evidence="6" id="KW-1185">Reference proteome</keyword>
<dbReference type="PANTHER" id="PTHR37690">
    <property type="entry name" value="CHORISMATE DEHYDRATASE"/>
    <property type="match status" value="1"/>
</dbReference>
<dbReference type="Proteomes" id="UP000317243">
    <property type="component" value="Unassembled WGS sequence"/>
</dbReference>
<comment type="caution">
    <text evidence="5">The sequence shown here is derived from an EMBL/GenBank/DDBJ whole genome shotgun (WGS) entry which is preliminary data.</text>
</comment>
<dbReference type="Pfam" id="PF02621">
    <property type="entry name" value="VitK2_biosynth"/>
    <property type="match status" value="1"/>
</dbReference>
<dbReference type="SUPFAM" id="SSF53850">
    <property type="entry name" value="Periplasmic binding protein-like II"/>
    <property type="match status" value="1"/>
</dbReference>
<evidence type="ECO:0000256" key="1">
    <source>
        <dbReference type="ARBA" id="ARBA00004863"/>
    </source>
</evidence>
<comment type="pathway">
    <text evidence="1 4">Quinol/quinone metabolism; menaquinone biosynthesis.</text>
</comment>
<dbReference type="GO" id="GO:0009234">
    <property type="term" value="P:menaquinone biosynthetic process"/>
    <property type="evidence" value="ECO:0007669"/>
    <property type="project" value="UniProtKB-UniRule"/>
</dbReference>
<evidence type="ECO:0000256" key="2">
    <source>
        <dbReference type="ARBA" id="ARBA00022428"/>
    </source>
</evidence>
<keyword evidence="3 4" id="KW-0456">Lyase</keyword>
<keyword evidence="2 4" id="KW-0474">Menaquinone biosynthesis</keyword>
<dbReference type="PANTHER" id="PTHR37690:SF1">
    <property type="entry name" value="CHORISMATE DEHYDRATASE"/>
    <property type="match status" value="1"/>
</dbReference>
<dbReference type="CDD" id="cd13634">
    <property type="entry name" value="PBP2_Sco4506"/>
    <property type="match status" value="1"/>
</dbReference>
<comment type="catalytic activity">
    <reaction evidence="4">
        <text>chorismate = 3-[(1-carboxyvinyl)-oxy]benzoate + H2O</text>
        <dbReference type="Rhea" id="RHEA:40051"/>
        <dbReference type="ChEBI" id="CHEBI:15377"/>
        <dbReference type="ChEBI" id="CHEBI:29748"/>
        <dbReference type="ChEBI" id="CHEBI:76981"/>
        <dbReference type="EC" id="4.2.1.151"/>
    </reaction>
</comment>
<reference evidence="5 6" key="1">
    <citation type="submission" date="2019-02" db="EMBL/GenBank/DDBJ databases">
        <title>Deep-cultivation of Planctomycetes and their phenomic and genomic characterization uncovers novel biology.</title>
        <authorList>
            <person name="Wiegand S."/>
            <person name="Jogler M."/>
            <person name="Boedeker C."/>
            <person name="Pinto D."/>
            <person name="Vollmers J."/>
            <person name="Rivas-Marin E."/>
            <person name="Kohn T."/>
            <person name="Peeters S.H."/>
            <person name="Heuer A."/>
            <person name="Rast P."/>
            <person name="Oberbeckmann S."/>
            <person name="Bunk B."/>
            <person name="Jeske O."/>
            <person name="Meyerdierks A."/>
            <person name="Storesund J.E."/>
            <person name="Kallscheuer N."/>
            <person name="Luecker S."/>
            <person name="Lage O.M."/>
            <person name="Pohl T."/>
            <person name="Merkel B.J."/>
            <person name="Hornburger P."/>
            <person name="Mueller R.-W."/>
            <person name="Bruemmer F."/>
            <person name="Labrenz M."/>
            <person name="Spormann A.M."/>
            <person name="Op Den Camp H."/>
            <person name="Overmann J."/>
            <person name="Amann R."/>
            <person name="Jetten M.S.M."/>
            <person name="Mascher T."/>
            <person name="Medema M.H."/>
            <person name="Devos D.P."/>
            <person name="Kaster A.-K."/>
            <person name="Ovreas L."/>
            <person name="Rohde M."/>
            <person name="Galperin M.Y."/>
            <person name="Jogler C."/>
        </authorList>
    </citation>
    <scope>NUCLEOTIDE SEQUENCE [LARGE SCALE GENOMIC DNA]</scope>
    <source>
        <strain evidence="5 6">KOR42</strain>
    </source>
</reference>
<name>A0A5C5WHF0_9PLAN</name>
<evidence type="ECO:0000256" key="3">
    <source>
        <dbReference type="ARBA" id="ARBA00023239"/>
    </source>
</evidence>
<dbReference type="InterPro" id="IPR030868">
    <property type="entry name" value="MqnA"/>
</dbReference>
<dbReference type="UniPathway" id="UPA00079"/>